<keyword evidence="1" id="KW-0812">Transmembrane</keyword>
<protein>
    <submittedName>
        <fullName evidence="2">Uncharacterized protein</fullName>
    </submittedName>
</protein>
<name>A0A170XNR7_TRIIF</name>
<feature type="transmembrane region" description="Helical" evidence="1">
    <location>
        <begin position="91"/>
        <end position="118"/>
    </location>
</feature>
<reference evidence="2" key="2">
    <citation type="journal article" date="2017" name="J. Med. Entomol.">
        <title>Transcriptome Analysis of the Triatoma infestans (Hemiptera: Reduviidae) Integument.</title>
        <authorList>
            <person name="Calderon-Fernandez G.M."/>
            <person name="Moriconi D.E."/>
            <person name="Dulbecco A.B."/>
            <person name="Juarez M.P."/>
        </authorList>
    </citation>
    <scope>NUCLEOTIDE SEQUENCE</scope>
    <source>
        <strain evidence="2">Int1</strain>
        <tissue evidence="2">Integument</tissue>
    </source>
</reference>
<evidence type="ECO:0000313" key="2">
    <source>
        <dbReference type="EMBL" id="JAR99051.1"/>
    </source>
</evidence>
<keyword evidence="1" id="KW-0472">Membrane</keyword>
<dbReference type="AlphaFoldDB" id="A0A170XNR7"/>
<feature type="transmembrane region" description="Helical" evidence="1">
    <location>
        <begin position="124"/>
        <end position="145"/>
    </location>
</feature>
<accession>A0A170XNR7</accession>
<evidence type="ECO:0000256" key="1">
    <source>
        <dbReference type="SAM" id="Phobius"/>
    </source>
</evidence>
<organism evidence="2">
    <name type="scientific">Triatoma infestans</name>
    <name type="common">Assassin bug</name>
    <dbReference type="NCBI Taxonomy" id="30076"/>
    <lineage>
        <taxon>Eukaryota</taxon>
        <taxon>Metazoa</taxon>
        <taxon>Ecdysozoa</taxon>
        <taxon>Arthropoda</taxon>
        <taxon>Hexapoda</taxon>
        <taxon>Insecta</taxon>
        <taxon>Pterygota</taxon>
        <taxon>Neoptera</taxon>
        <taxon>Paraneoptera</taxon>
        <taxon>Hemiptera</taxon>
        <taxon>Heteroptera</taxon>
        <taxon>Panheteroptera</taxon>
        <taxon>Cimicomorpha</taxon>
        <taxon>Reduviidae</taxon>
        <taxon>Triatominae</taxon>
        <taxon>Triatoma</taxon>
    </lineage>
</organism>
<reference evidence="2" key="1">
    <citation type="submission" date="2016-04" db="EMBL/GenBank/DDBJ databases">
        <authorList>
            <person name="Calderon-Fernandez G.M.Sr."/>
        </authorList>
    </citation>
    <scope>NUCLEOTIDE SEQUENCE</scope>
    <source>
        <strain evidence="2">Int1</strain>
        <tissue evidence="2">Integument</tissue>
    </source>
</reference>
<sequence>MTTTIVETVVEDRLKPLESTSNIQGKAVEDQKANLYNNKYLLMRTTSFDRLRQFPTYFCRQSSAEIAEWLSTSKIKLSSYLTLFSKQFHGVLLAISVYSAVALLAIQLILGVVTLLQVSPPSGLLFLIGCMVLVACLAVCIMDINKISSTQTNRRSRSRLPSYRQVEKKIA</sequence>
<dbReference type="EMBL" id="GEMB01004216">
    <property type="protein sequence ID" value="JAR99051.1"/>
    <property type="molecule type" value="Transcribed_RNA"/>
</dbReference>
<keyword evidence="1" id="KW-1133">Transmembrane helix</keyword>
<proteinExistence type="predicted"/>